<sequence length="29" mass="3582">MSSQQREKKRKQAYMYHDHRGNDVCYKGH</sequence>
<evidence type="ECO:0000313" key="2">
    <source>
        <dbReference type="EMBL" id="KAG2612059.1"/>
    </source>
</evidence>
<comment type="caution">
    <text evidence="2">The sequence shown here is derived from an EMBL/GenBank/DDBJ whole genome shotgun (WGS) entry which is preliminary data.</text>
</comment>
<gene>
    <name evidence="2" type="ORF">PVAP13_4KG249805</name>
</gene>
<name>A0A8T0TVZ1_PANVG</name>
<evidence type="ECO:0000256" key="1">
    <source>
        <dbReference type="SAM" id="MobiDB-lite"/>
    </source>
</evidence>
<proteinExistence type="predicted"/>
<dbReference type="EMBL" id="CM029043">
    <property type="protein sequence ID" value="KAG2612059.1"/>
    <property type="molecule type" value="Genomic_DNA"/>
</dbReference>
<keyword evidence="3" id="KW-1185">Reference proteome</keyword>
<organism evidence="2 3">
    <name type="scientific">Panicum virgatum</name>
    <name type="common">Blackwell switchgrass</name>
    <dbReference type="NCBI Taxonomy" id="38727"/>
    <lineage>
        <taxon>Eukaryota</taxon>
        <taxon>Viridiplantae</taxon>
        <taxon>Streptophyta</taxon>
        <taxon>Embryophyta</taxon>
        <taxon>Tracheophyta</taxon>
        <taxon>Spermatophyta</taxon>
        <taxon>Magnoliopsida</taxon>
        <taxon>Liliopsida</taxon>
        <taxon>Poales</taxon>
        <taxon>Poaceae</taxon>
        <taxon>PACMAD clade</taxon>
        <taxon>Panicoideae</taxon>
        <taxon>Panicodae</taxon>
        <taxon>Paniceae</taxon>
        <taxon>Panicinae</taxon>
        <taxon>Panicum</taxon>
        <taxon>Panicum sect. Hiantes</taxon>
    </lineage>
</organism>
<dbReference type="Proteomes" id="UP000823388">
    <property type="component" value="Chromosome 4K"/>
</dbReference>
<protein>
    <submittedName>
        <fullName evidence="2">Uncharacterized protein</fullName>
    </submittedName>
</protein>
<feature type="region of interest" description="Disordered" evidence="1">
    <location>
        <begin position="1"/>
        <end position="29"/>
    </location>
</feature>
<accession>A0A8T0TVZ1</accession>
<evidence type="ECO:0000313" key="3">
    <source>
        <dbReference type="Proteomes" id="UP000823388"/>
    </source>
</evidence>
<dbReference type="AlphaFoldDB" id="A0A8T0TVZ1"/>
<reference evidence="2" key="1">
    <citation type="submission" date="2020-05" db="EMBL/GenBank/DDBJ databases">
        <title>WGS assembly of Panicum virgatum.</title>
        <authorList>
            <person name="Lovell J.T."/>
            <person name="Jenkins J."/>
            <person name="Shu S."/>
            <person name="Juenger T.E."/>
            <person name="Schmutz J."/>
        </authorList>
    </citation>
    <scope>NUCLEOTIDE SEQUENCE</scope>
    <source>
        <strain evidence="2">AP13</strain>
    </source>
</reference>